<keyword evidence="10" id="KW-1185">Reference proteome</keyword>
<evidence type="ECO:0000256" key="2">
    <source>
        <dbReference type="ARBA" id="ARBA00009008"/>
    </source>
</evidence>
<keyword evidence="6" id="KW-0131">Cell cycle</keyword>
<organism evidence="9 10">
    <name type="scientific">Limosilactobacillus coleohominis</name>
    <dbReference type="NCBI Taxonomy" id="181675"/>
    <lineage>
        <taxon>Bacteria</taxon>
        <taxon>Bacillati</taxon>
        <taxon>Bacillota</taxon>
        <taxon>Bacilli</taxon>
        <taxon>Lactobacillales</taxon>
        <taxon>Lactobacillaceae</taxon>
        <taxon>Limosilactobacillus</taxon>
    </lineage>
</organism>
<feature type="coiled-coil region" evidence="7">
    <location>
        <begin position="29"/>
        <end position="56"/>
    </location>
</feature>
<dbReference type="EMBL" id="JACJKU010000012">
    <property type="protein sequence ID" value="MBM6940309.1"/>
    <property type="molecule type" value="Genomic_DNA"/>
</dbReference>
<dbReference type="RefSeq" id="WP_204784698.1">
    <property type="nucleotide sequence ID" value="NZ_CALVGD010000099.1"/>
</dbReference>
<sequence>MTVSAVDINNKTFDTKMRGYNQSEVKDFLNQVAETVQSLNEKNRELTEMVKANEEKLKYFTDLKDSLNKSILVAQEAADKVKNNAKKEAEIMVREAQKQATDIVSEANEKANAVVEESTNSTRKLITETNDLKKQTRIFRQRLQVMLESQLEVVKSNDWDELLANSDMSDFTEIQKILGNKVDNVQDTSVNSDSTTDSSTTDSDSTSQSDADSEAGKTVVIFPDSDKSEQ</sequence>
<comment type="caution">
    <text evidence="9">The sequence shown here is derived from an EMBL/GenBank/DDBJ whole genome shotgun (WGS) entry which is preliminary data.</text>
</comment>
<comment type="similarity">
    <text evidence="2">Belongs to the DivIVA family.</text>
</comment>
<protein>
    <submittedName>
        <fullName evidence="9">DivIVA domain-containing protein</fullName>
    </submittedName>
</protein>
<evidence type="ECO:0000256" key="1">
    <source>
        <dbReference type="ARBA" id="ARBA00004496"/>
    </source>
</evidence>
<dbReference type="Pfam" id="PF05103">
    <property type="entry name" value="DivIVA"/>
    <property type="match status" value="1"/>
</dbReference>
<dbReference type="InterPro" id="IPR019933">
    <property type="entry name" value="DivIVA_domain"/>
</dbReference>
<gene>
    <name evidence="9" type="ORF">H5975_02190</name>
</gene>
<feature type="region of interest" description="Disordered" evidence="8">
    <location>
        <begin position="182"/>
        <end position="230"/>
    </location>
</feature>
<dbReference type="NCBIfam" id="TIGR03544">
    <property type="entry name" value="DivI1A_domain"/>
    <property type="match status" value="1"/>
</dbReference>
<reference evidence="9 10" key="1">
    <citation type="journal article" date="2021" name="Sci. Rep.">
        <title>The distribution of antibiotic resistance genes in chicken gut microbiota commensals.</title>
        <authorList>
            <person name="Juricova H."/>
            <person name="Matiasovicova J."/>
            <person name="Kubasova T."/>
            <person name="Cejkova D."/>
            <person name="Rychlik I."/>
        </authorList>
    </citation>
    <scope>NUCLEOTIDE SEQUENCE [LARGE SCALE GENOMIC DNA]</scope>
    <source>
        <strain evidence="9 10">An574</strain>
    </source>
</reference>
<dbReference type="PANTHER" id="PTHR35794">
    <property type="entry name" value="CELL DIVISION PROTEIN DIVIVA"/>
    <property type="match status" value="1"/>
</dbReference>
<evidence type="ECO:0000256" key="3">
    <source>
        <dbReference type="ARBA" id="ARBA00022490"/>
    </source>
</evidence>
<evidence type="ECO:0000256" key="8">
    <source>
        <dbReference type="SAM" id="MobiDB-lite"/>
    </source>
</evidence>
<evidence type="ECO:0000256" key="6">
    <source>
        <dbReference type="ARBA" id="ARBA00023306"/>
    </source>
</evidence>
<evidence type="ECO:0000256" key="5">
    <source>
        <dbReference type="ARBA" id="ARBA00023054"/>
    </source>
</evidence>
<keyword evidence="4" id="KW-0132">Cell division</keyword>
<evidence type="ECO:0000256" key="4">
    <source>
        <dbReference type="ARBA" id="ARBA00022618"/>
    </source>
</evidence>
<dbReference type="InterPro" id="IPR007793">
    <property type="entry name" value="DivIVA_fam"/>
</dbReference>
<accession>A0ABS2GY76</accession>
<keyword evidence="5 7" id="KW-0175">Coiled coil</keyword>
<proteinExistence type="inferred from homology"/>
<dbReference type="PANTHER" id="PTHR35794:SF2">
    <property type="entry name" value="CELL DIVISION PROTEIN DIVIVA"/>
    <property type="match status" value="1"/>
</dbReference>
<dbReference type="Proteomes" id="UP000785625">
    <property type="component" value="Unassembled WGS sequence"/>
</dbReference>
<keyword evidence="3" id="KW-0963">Cytoplasm</keyword>
<evidence type="ECO:0000313" key="9">
    <source>
        <dbReference type="EMBL" id="MBM6940309.1"/>
    </source>
</evidence>
<feature type="compositionally biased region" description="Low complexity" evidence="8">
    <location>
        <begin position="187"/>
        <end position="210"/>
    </location>
</feature>
<evidence type="ECO:0000256" key="7">
    <source>
        <dbReference type="SAM" id="Coils"/>
    </source>
</evidence>
<name>A0ABS2GY76_9LACO</name>
<dbReference type="Gene3D" id="6.10.250.660">
    <property type="match status" value="1"/>
</dbReference>
<evidence type="ECO:0000313" key="10">
    <source>
        <dbReference type="Proteomes" id="UP000785625"/>
    </source>
</evidence>
<comment type="subcellular location">
    <subcellularLocation>
        <location evidence="1">Cytoplasm</location>
    </subcellularLocation>
</comment>